<proteinExistence type="predicted"/>
<dbReference type="AlphaFoldDB" id="A0A7V8FQQ5"/>
<organism evidence="1 2">
    <name type="scientific">Paracidovorax wautersii</name>
    <dbReference type="NCBI Taxonomy" id="1177982"/>
    <lineage>
        <taxon>Bacteria</taxon>
        <taxon>Pseudomonadati</taxon>
        <taxon>Pseudomonadota</taxon>
        <taxon>Betaproteobacteria</taxon>
        <taxon>Burkholderiales</taxon>
        <taxon>Comamonadaceae</taxon>
        <taxon>Paracidovorax</taxon>
    </lineage>
</organism>
<sequence length="271" mass="28890">MIGGMTLPRQRPSAPTRSLRASTALALPAALSAGGCGSAITPQRQVQGDPFNESQVAQTAMNRFANLTMRDNLQSLMVLLDKLYRRNPAMWRASGAATPELARERVLLAIRAGEPFPGGGVPQRGVDAIRLAFAPIFEGDRAGLFVYGLGTMLVQAYDGRLALTILNGLDAQKVANAAHNVTVAAWLLASRKDGQGRPLLLADDITPEQRNLSFEREFGKIIGRLDTLAAIQDEKVRRSVIDYAQGLVAGPFLQFLPVGAVTGAASSAATR</sequence>
<dbReference type="EMBL" id="WNDQ01000010">
    <property type="protein sequence ID" value="KAF1022629.1"/>
    <property type="molecule type" value="Genomic_DNA"/>
</dbReference>
<evidence type="ECO:0000313" key="1">
    <source>
        <dbReference type="EMBL" id="KAF1022629.1"/>
    </source>
</evidence>
<gene>
    <name evidence="1" type="ORF">GAK30_01002</name>
</gene>
<comment type="caution">
    <text evidence="1">The sequence shown here is derived from an EMBL/GenBank/DDBJ whole genome shotgun (WGS) entry which is preliminary data.</text>
</comment>
<protein>
    <submittedName>
        <fullName evidence="1">Uncharacterized protein</fullName>
    </submittedName>
</protein>
<reference evidence="2" key="1">
    <citation type="journal article" date="2020" name="MBio">
        <title>Horizontal gene transfer to a defensive symbiont with a reduced genome amongst a multipartite beetle microbiome.</title>
        <authorList>
            <person name="Waterworth S.C."/>
            <person name="Florez L.V."/>
            <person name="Rees E.R."/>
            <person name="Hertweck C."/>
            <person name="Kaltenpoth M."/>
            <person name="Kwan J.C."/>
        </authorList>
    </citation>
    <scope>NUCLEOTIDE SEQUENCE [LARGE SCALE GENOMIC DNA]</scope>
</reference>
<name>A0A7V8FQQ5_9BURK</name>
<dbReference type="Proteomes" id="UP000461670">
    <property type="component" value="Unassembled WGS sequence"/>
</dbReference>
<accession>A0A7V8FQQ5</accession>
<evidence type="ECO:0000313" key="2">
    <source>
        <dbReference type="Proteomes" id="UP000461670"/>
    </source>
</evidence>